<accession>B3RFI9</accession>
<dbReference type="MGI" id="MGI:97526">
    <property type="gene designation" value="Pde6g"/>
</dbReference>
<protein>
    <submittedName>
        <fullName evidence="1">Rod cyclic-GMP phosphodiesterase 6 gamma splice variant p3</fullName>
    </submittedName>
</protein>
<dbReference type="AlphaFoldDB" id="B3RFI9"/>
<proteinExistence type="evidence at transcript level"/>
<dbReference type="EMBL" id="DQ092438">
    <property type="protein sequence ID" value="AAZ66350.1"/>
    <property type="molecule type" value="mRNA"/>
</dbReference>
<name>B3RFI9_MOUSE</name>
<dbReference type="AGR" id="MGI:97526"/>
<sequence>MNLEPPKGLGMTSLEWKAWGQISPSSALGRPSIT</sequence>
<organism evidence="1">
    <name type="scientific">Mus musculus</name>
    <name type="common">Mouse</name>
    <dbReference type="NCBI Taxonomy" id="10090"/>
    <lineage>
        <taxon>Eukaryota</taxon>
        <taxon>Metazoa</taxon>
        <taxon>Chordata</taxon>
        <taxon>Craniata</taxon>
        <taxon>Vertebrata</taxon>
        <taxon>Euteleostomi</taxon>
        <taxon>Mammalia</taxon>
        <taxon>Eutheria</taxon>
        <taxon>Euarchontoglires</taxon>
        <taxon>Glires</taxon>
        <taxon>Rodentia</taxon>
        <taxon>Myomorpha</taxon>
        <taxon>Muroidea</taxon>
        <taxon>Muridae</taxon>
        <taxon>Murinae</taxon>
        <taxon>Mus</taxon>
        <taxon>Mus</taxon>
    </lineage>
</organism>
<gene>
    <name evidence="2" type="primary">Pde6g</name>
</gene>
<evidence type="ECO:0000313" key="2">
    <source>
        <dbReference type="MGI" id="MGI:97526"/>
    </source>
</evidence>
<evidence type="ECO:0000313" key="1">
    <source>
        <dbReference type="EMBL" id="AAZ66350.1"/>
    </source>
</evidence>
<reference evidence="1" key="1">
    <citation type="submission" date="2005-06" db="EMBL/GenBank/DDBJ databases">
        <title>Alternate splicing of PDE6g.</title>
        <authorList>
            <person name="Tate R.J."/>
            <person name="Pyne N.J."/>
        </authorList>
    </citation>
    <scope>NUCLEOTIDE SEQUENCE</scope>
    <source>
        <tissue evidence="1">Lung</tissue>
    </source>
</reference>